<protein>
    <submittedName>
        <fullName evidence="1">Uncharacterized protein</fullName>
    </submittedName>
</protein>
<evidence type="ECO:0000313" key="2">
    <source>
        <dbReference type="Proteomes" id="UP000013085"/>
    </source>
</evidence>
<sequence>MEEYKKTIPAGLNERIMSAPPEFWETAKRYEPCNAYSASERKAMYPCPDKIFLNDELTEKLHDIGLRCNPIHPREAALPIFKTEIFPARDESYKSKIWEITFPGCNPATDREFSVYGIELLFSSNEAEICCDISYHFTDHSGGGFEKLGTIGIMADGDYFFSHPYYMNDVAHEEFGMYDYTSITTLCNWIGYLWRGIQHQLIYRPERIHVMHHRTTQSQKQEAEKTAKRSQIVKVQRQITILLDDEDIVEISSGNSHQITLSLWSVSGHWRTYKSGKRIWISPYYKGKDREKQDAEFSPKEYRFIEEDINHV</sequence>
<organism evidence="1 2">
    <name type="scientific">[Clostridium] clostridioforme 90A8</name>
    <dbReference type="NCBI Taxonomy" id="999408"/>
    <lineage>
        <taxon>Bacteria</taxon>
        <taxon>Bacillati</taxon>
        <taxon>Bacillota</taxon>
        <taxon>Clostridia</taxon>
        <taxon>Lachnospirales</taxon>
        <taxon>Lachnospiraceae</taxon>
        <taxon>Enterocloster</taxon>
    </lineage>
</organism>
<accession>A0A0E2H9W1</accession>
<name>A0A0E2H9W1_9FIRM</name>
<dbReference type="AlphaFoldDB" id="A0A0E2H9W1"/>
<gene>
    <name evidence="1" type="ORF">HMPREF1090_02979</name>
</gene>
<proteinExistence type="predicted"/>
<comment type="caution">
    <text evidence="1">The sequence shown here is derived from an EMBL/GenBank/DDBJ whole genome shotgun (WGS) entry which is preliminary data.</text>
</comment>
<dbReference type="RefSeq" id="WP_002593361.1">
    <property type="nucleotide sequence ID" value="NZ_KB850977.1"/>
</dbReference>
<reference evidence="1 2" key="1">
    <citation type="submission" date="2013-01" db="EMBL/GenBank/DDBJ databases">
        <title>The Genome Sequence of Clostridium clostridioforme 90A8.</title>
        <authorList>
            <consortium name="The Broad Institute Genome Sequencing Platform"/>
            <person name="Earl A."/>
            <person name="Ward D."/>
            <person name="Feldgarden M."/>
            <person name="Gevers D."/>
            <person name="Courvalin P."/>
            <person name="Lambert T."/>
            <person name="Walker B."/>
            <person name="Young S.K."/>
            <person name="Zeng Q."/>
            <person name="Gargeya S."/>
            <person name="Fitzgerald M."/>
            <person name="Haas B."/>
            <person name="Abouelleil A."/>
            <person name="Alvarado L."/>
            <person name="Arachchi H.M."/>
            <person name="Berlin A.M."/>
            <person name="Chapman S.B."/>
            <person name="Dewar J."/>
            <person name="Goldberg J."/>
            <person name="Griggs A."/>
            <person name="Gujja S."/>
            <person name="Hansen M."/>
            <person name="Howarth C."/>
            <person name="Imamovic A."/>
            <person name="Larimer J."/>
            <person name="McCowan C."/>
            <person name="Murphy C."/>
            <person name="Neiman D."/>
            <person name="Pearson M."/>
            <person name="Priest M."/>
            <person name="Roberts A."/>
            <person name="Saif S."/>
            <person name="Shea T."/>
            <person name="Sisk P."/>
            <person name="Sykes S."/>
            <person name="Wortman J."/>
            <person name="Nusbaum C."/>
            <person name="Birren B."/>
        </authorList>
    </citation>
    <scope>NUCLEOTIDE SEQUENCE [LARGE SCALE GENOMIC DNA]</scope>
    <source>
        <strain evidence="1 2">90A8</strain>
    </source>
</reference>
<evidence type="ECO:0000313" key="1">
    <source>
        <dbReference type="EMBL" id="ENZ13246.1"/>
    </source>
</evidence>
<dbReference type="PATRIC" id="fig|999408.3.peg.3217"/>
<dbReference type="EMBL" id="AGYR01000034">
    <property type="protein sequence ID" value="ENZ13246.1"/>
    <property type="molecule type" value="Genomic_DNA"/>
</dbReference>
<dbReference type="Proteomes" id="UP000013085">
    <property type="component" value="Unassembled WGS sequence"/>
</dbReference>
<dbReference type="HOGENOM" id="CLU_917371_0_0_9"/>